<accession>A0ABQ0MRM1</accession>
<evidence type="ECO:0000256" key="1">
    <source>
        <dbReference type="SAM" id="Phobius"/>
    </source>
</evidence>
<proteinExistence type="predicted"/>
<keyword evidence="1" id="KW-0812">Transmembrane</keyword>
<gene>
    <name evidence="2" type="ORF">MTCD1_00606</name>
</gene>
<sequence length="274" mass="32041">MIFLKKLLLGINTFIKSNLLVLVIASVITYVAIYDYMHGAFNNANFLEGIWVEFHGFIIEAVLILIGLAVWNKRQEKKRITPIMHLILKRVDDIELWLRVGFKRAVDKDHTKEENINTIRFALGEIERDFERFVFLMDINAANLTSHITPDLLEIMELIEDLKQKVNFVSIHLTKQDKRCDYILFSPLDDLQKLTDIFNSLVLSFNYKFKEPRPAPSNDEIDNSWEDYANDNALFTPLNYIYKRNHKIHVFDRGTLINGKIECPKGVTVHCFKH</sequence>
<keyword evidence="3" id="KW-1185">Reference proteome</keyword>
<name>A0ABQ0MRM1_9GAMM</name>
<keyword evidence="1" id="KW-1133">Transmembrane helix</keyword>
<dbReference type="RefSeq" id="WP_057179247.1">
    <property type="nucleotide sequence ID" value="NZ_BDQM01000003.1"/>
</dbReference>
<keyword evidence="1" id="KW-0472">Membrane</keyword>
<dbReference type="Proteomes" id="UP000197068">
    <property type="component" value="Unassembled WGS sequence"/>
</dbReference>
<feature type="transmembrane region" description="Helical" evidence="1">
    <location>
        <begin position="54"/>
        <end position="71"/>
    </location>
</feature>
<feature type="transmembrane region" description="Helical" evidence="1">
    <location>
        <begin position="7"/>
        <end position="34"/>
    </location>
</feature>
<evidence type="ECO:0000313" key="2">
    <source>
        <dbReference type="EMBL" id="GAW95007.1"/>
    </source>
</evidence>
<evidence type="ECO:0000313" key="3">
    <source>
        <dbReference type="Proteomes" id="UP000197068"/>
    </source>
</evidence>
<reference evidence="2 3" key="1">
    <citation type="submission" date="2017-06" db="EMBL/GenBank/DDBJ databases">
        <title>Whole Genome Sequences of Colwellia marinimaniae MTCD1.</title>
        <authorList>
            <person name="Kusumoto H."/>
            <person name="Inoue M."/>
            <person name="Tanikawa K."/>
            <person name="Maeji H."/>
            <person name="Cameron J.H."/>
            <person name="Bartlett D.H."/>
        </authorList>
    </citation>
    <scope>NUCLEOTIDE SEQUENCE [LARGE SCALE GENOMIC DNA]</scope>
    <source>
        <strain evidence="2 3">MTCD1</strain>
    </source>
</reference>
<dbReference type="EMBL" id="BDQM01000003">
    <property type="protein sequence ID" value="GAW95007.1"/>
    <property type="molecule type" value="Genomic_DNA"/>
</dbReference>
<organism evidence="2 3">
    <name type="scientific">Colwellia marinimaniae</name>
    <dbReference type="NCBI Taxonomy" id="1513592"/>
    <lineage>
        <taxon>Bacteria</taxon>
        <taxon>Pseudomonadati</taxon>
        <taxon>Pseudomonadota</taxon>
        <taxon>Gammaproteobacteria</taxon>
        <taxon>Alteromonadales</taxon>
        <taxon>Colwelliaceae</taxon>
        <taxon>Colwellia</taxon>
    </lineage>
</organism>
<protein>
    <submittedName>
        <fullName evidence="2">Uncharacterized protein</fullName>
    </submittedName>
</protein>
<comment type="caution">
    <text evidence="2">The sequence shown here is derived from an EMBL/GenBank/DDBJ whole genome shotgun (WGS) entry which is preliminary data.</text>
</comment>